<organism evidence="8 9">
    <name type="scientific">Microbacterium azadirachtae</name>
    <dbReference type="NCBI Taxonomy" id="582680"/>
    <lineage>
        <taxon>Bacteria</taxon>
        <taxon>Bacillati</taxon>
        <taxon>Actinomycetota</taxon>
        <taxon>Actinomycetes</taxon>
        <taxon>Micrococcales</taxon>
        <taxon>Microbacteriaceae</taxon>
        <taxon>Microbacterium</taxon>
    </lineage>
</organism>
<feature type="transmembrane region" description="Helical" evidence="7">
    <location>
        <begin position="213"/>
        <end position="229"/>
    </location>
</feature>
<evidence type="ECO:0000256" key="2">
    <source>
        <dbReference type="ARBA" id="ARBA00022475"/>
    </source>
</evidence>
<dbReference type="Pfam" id="PF02361">
    <property type="entry name" value="CbiQ"/>
    <property type="match status" value="1"/>
</dbReference>
<evidence type="ECO:0000256" key="6">
    <source>
        <dbReference type="SAM" id="MobiDB-lite"/>
    </source>
</evidence>
<dbReference type="EMBL" id="JYIT01000079">
    <property type="protein sequence ID" value="KJL22020.1"/>
    <property type="molecule type" value="Genomic_DNA"/>
</dbReference>
<dbReference type="GO" id="GO:0005886">
    <property type="term" value="C:plasma membrane"/>
    <property type="evidence" value="ECO:0007669"/>
    <property type="project" value="UniProtKB-ARBA"/>
</dbReference>
<comment type="caution">
    <text evidence="8">The sequence shown here is derived from an EMBL/GenBank/DDBJ whole genome shotgun (WGS) entry which is preliminary data.</text>
</comment>
<keyword evidence="3 7" id="KW-0812">Transmembrane</keyword>
<evidence type="ECO:0000256" key="7">
    <source>
        <dbReference type="SAM" id="Phobius"/>
    </source>
</evidence>
<dbReference type="InterPro" id="IPR051611">
    <property type="entry name" value="ECF_transporter_component"/>
</dbReference>
<evidence type="ECO:0000256" key="5">
    <source>
        <dbReference type="ARBA" id="ARBA00023136"/>
    </source>
</evidence>
<sequence>MTRLDLGRTQRRRNAAGGPGSGAEDAGSPALRPEGGRAEAGAWIDGVNPVTRILLALLLSIPLFASIDVTSGLVAIGLQLLCLPLSGLRLGTVLRRLALLLVVAPIAGISMLLYAAPGGKVFFSFGFAHISEASIQLAVAVSIRVVALGLPTILLFARMDPTALADALAQVAHLPSRFVLGVLAGTRMLGLFLDDWRTMSLARRARGVGDRGVLRRFVTMSFVLLVFAVRRGTKLALAMEARGFGSEIPRTWSRPSRLHARDAIALAGGAGIMALSIAAAVLAGTFRFVWS</sequence>
<dbReference type="PANTHER" id="PTHR34857">
    <property type="entry name" value="SLL0384 PROTEIN"/>
    <property type="match status" value="1"/>
</dbReference>
<evidence type="ECO:0000256" key="3">
    <source>
        <dbReference type="ARBA" id="ARBA00022692"/>
    </source>
</evidence>
<feature type="region of interest" description="Disordered" evidence="6">
    <location>
        <begin position="1"/>
        <end position="34"/>
    </location>
</feature>
<name>A0A0F0KPF9_9MICO</name>
<feature type="transmembrane region" description="Helical" evidence="7">
    <location>
        <begin position="263"/>
        <end position="290"/>
    </location>
</feature>
<gene>
    <name evidence="8" type="primary">ykoC_2</name>
    <name evidence="8" type="ORF">RL72_02327</name>
</gene>
<dbReference type="AlphaFoldDB" id="A0A0F0KPF9"/>
<dbReference type="CDD" id="cd16914">
    <property type="entry name" value="EcfT"/>
    <property type="match status" value="1"/>
</dbReference>
<evidence type="ECO:0000313" key="9">
    <source>
        <dbReference type="Proteomes" id="UP000033448"/>
    </source>
</evidence>
<keyword evidence="5 7" id="KW-0472">Membrane</keyword>
<dbReference type="PANTHER" id="PTHR34857:SF2">
    <property type="entry name" value="SLL0384 PROTEIN"/>
    <property type="match status" value="1"/>
</dbReference>
<comment type="subcellular location">
    <subcellularLocation>
        <location evidence="1">Membrane</location>
        <topology evidence="1">Multi-pass membrane protein</topology>
    </subcellularLocation>
</comment>
<protein>
    <submittedName>
        <fullName evidence="8">Putative HMP/thiamine permease protein YkoC</fullName>
    </submittedName>
</protein>
<proteinExistence type="predicted"/>
<dbReference type="OrthoDB" id="6400at2"/>
<dbReference type="InterPro" id="IPR003339">
    <property type="entry name" value="ABC/ECF_trnsptr_transmembrane"/>
</dbReference>
<feature type="transmembrane region" description="Helical" evidence="7">
    <location>
        <begin position="135"/>
        <end position="157"/>
    </location>
</feature>
<reference evidence="8 9" key="1">
    <citation type="submission" date="2015-02" db="EMBL/GenBank/DDBJ databases">
        <title>Draft genome sequences of ten Microbacterium spp. with emphasis on heavy metal contaminated environments.</title>
        <authorList>
            <person name="Corretto E."/>
        </authorList>
    </citation>
    <scope>NUCLEOTIDE SEQUENCE [LARGE SCALE GENOMIC DNA]</scope>
    <source>
        <strain evidence="8 9">DSM 23848</strain>
    </source>
</reference>
<keyword evidence="4 7" id="KW-1133">Transmembrane helix</keyword>
<feature type="transmembrane region" description="Helical" evidence="7">
    <location>
        <begin position="97"/>
        <end position="115"/>
    </location>
</feature>
<keyword evidence="2" id="KW-1003">Cell membrane</keyword>
<dbReference type="Proteomes" id="UP000033448">
    <property type="component" value="Unassembled WGS sequence"/>
</dbReference>
<evidence type="ECO:0000313" key="8">
    <source>
        <dbReference type="EMBL" id="KJL22020.1"/>
    </source>
</evidence>
<evidence type="ECO:0000256" key="4">
    <source>
        <dbReference type="ARBA" id="ARBA00022989"/>
    </source>
</evidence>
<accession>A0A0F0KPF9</accession>
<dbReference type="RefSeq" id="WP_082072337.1">
    <property type="nucleotide sequence ID" value="NZ_JYIT01000079.1"/>
</dbReference>
<evidence type="ECO:0000256" key="1">
    <source>
        <dbReference type="ARBA" id="ARBA00004141"/>
    </source>
</evidence>
<keyword evidence="9" id="KW-1185">Reference proteome</keyword>
<dbReference type="PATRIC" id="fig|582680.7.peg.2375"/>